<dbReference type="InterPro" id="IPR052026">
    <property type="entry name" value="ExeA_AAA_ATPase_DNA-bind"/>
</dbReference>
<evidence type="ECO:0000313" key="4">
    <source>
        <dbReference type="Proteomes" id="UP000001887"/>
    </source>
</evidence>
<dbReference type="SMART" id="SM00382">
    <property type="entry name" value="AAA"/>
    <property type="match status" value="1"/>
</dbReference>
<keyword evidence="4" id="KW-1185">Reference proteome</keyword>
<dbReference type="SUPFAM" id="SSF52540">
    <property type="entry name" value="P-loop containing nucleoside triphosphate hydrolases"/>
    <property type="match status" value="1"/>
</dbReference>
<feature type="region of interest" description="Disordered" evidence="1">
    <location>
        <begin position="450"/>
        <end position="478"/>
    </location>
</feature>
<name>D2R0T3_PIRSD</name>
<reference evidence="3 4" key="1">
    <citation type="journal article" date="2009" name="Stand. Genomic Sci.">
        <title>Complete genome sequence of Pirellula staleyi type strain (ATCC 27377).</title>
        <authorList>
            <person name="Clum A."/>
            <person name="Tindall B.J."/>
            <person name="Sikorski J."/>
            <person name="Ivanova N."/>
            <person name="Mavrommatis K."/>
            <person name="Lucas S."/>
            <person name="Glavina del Rio T."/>
            <person name="Nolan M."/>
            <person name="Chen F."/>
            <person name="Tice H."/>
            <person name="Pitluck S."/>
            <person name="Cheng J.F."/>
            <person name="Chertkov O."/>
            <person name="Brettin T."/>
            <person name="Han C."/>
            <person name="Detter J.C."/>
            <person name="Kuske C."/>
            <person name="Bruce D."/>
            <person name="Goodwin L."/>
            <person name="Ovchinikova G."/>
            <person name="Pati A."/>
            <person name="Mikhailova N."/>
            <person name="Chen A."/>
            <person name="Palaniappan K."/>
            <person name="Land M."/>
            <person name="Hauser L."/>
            <person name="Chang Y.J."/>
            <person name="Jeffries C.D."/>
            <person name="Chain P."/>
            <person name="Rohde M."/>
            <person name="Goker M."/>
            <person name="Bristow J."/>
            <person name="Eisen J.A."/>
            <person name="Markowitz V."/>
            <person name="Hugenholtz P."/>
            <person name="Kyrpides N.C."/>
            <person name="Klenk H.P."/>
            <person name="Lapidus A."/>
        </authorList>
    </citation>
    <scope>NUCLEOTIDE SEQUENCE [LARGE SCALE GENOMIC DNA]</scope>
    <source>
        <strain evidence="4">ATCC 27377 / DSM 6068 / ICPB 4128</strain>
    </source>
</reference>
<dbReference type="STRING" id="530564.Psta_2007"/>
<organism evidence="3 4">
    <name type="scientific">Pirellula staleyi (strain ATCC 27377 / DSM 6068 / ICPB 4128)</name>
    <name type="common">Pirella staleyi</name>
    <dbReference type="NCBI Taxonomy" id="530564"/>
    <lineage>
        <taxon>Bacteria</taxon>
        <taxon>Pseudomonadati</taxon>
        <taxon>Planctomycetota</taxon>
        <taxon>Planctomycetia</taxon>
        <taxon>Pirellulales</taxon>
        <taxon>Pirellulaceae</taxon>
        <taxon>Pirellula</taxon>
    </lineage>
</organism>
<gene>
    <name evidence="3" type="ordered locus">Psta_2007</name>
</gene>
<dbReference type="PANTHER" id="PTHR35894:SF1">
    <property type="entry name" value="PHOSPHORIBULOKINASE _ URIDINE KINASE FAMILY"/>
    <property type="match status" value="1"/>
</dbReference>
<sequence>MYEGYFGFTKRPFQAVPSADCYVPTPCLEQARQTLHRSIERAEGPAIVVGPTGTGKSALCHRLAADLRGQYSVVQLAGTHLSTRRALLQNILFELKLPYRHMDEGELRLTLVDFLEPSESGKPAMVLIVDEAHTLPLRLLDEVRLISGIVRAGEQRVHLVMAGSTLLEERLASPKLDSFNQRLAARCFTQSLNREETREYVASQLGRVGANIDHLLAPEAIRAIYSATDGIVRLINQVCDHALMLAAVGGHRYLYANAIEEAWADLQQLPAPWHEVSKASLVLPAASEVGASSMIEFGTLPDEDAPAAGASSIEVAKTLDIKLASIDEQLALATNEEIDVVEPEEPAAREFSPAAAVESAPKTEVELFFSVTDPFGSGFDDEEVVVDRYATLQSQAAQSVSSYEGREIGQALARALRQVEAMEAADRIEAEAELEESSSDEELQSISFAQDRADLDFDPSSDPVMPDMPEPKREHQTLPLDRFAADDRDMIVIDEQSPAATLGALTPRARRQEYRRLFSSLRSR</sequence>
<dbReference type="InterPro" id="IPR003593">
    <property type="entry name" value="AAA+_ATPase"/>
</dbReference>
<dbReference type="eggNOG" id="COG3267">
    <property type="taxonomic scope" value="Bacteria"/>
</dbReference>
<dbReference type="Pfam" id="PF13401">
    <property type="entry name" value="AAA_22"/>
    <property type="match status" value="1"/>
</dbReference>
<dbReference type="KEGG" id="psl:Psta_2007"/>
<feature type="domain" description="AAA+ ATPase" evidence="2">
    <location>
        <begin position="42"/>
        <end position="198"/>
    </location>
</feature>
<dbReference type="CDD" id="cd00009">
    <property type="entry name" value="AAA"/>
    <property type="match status" value="1"/>
</dbReference>
<proteinExistence type="predicted"/>
<evidence type="ECO:0000256" key="1">
    <source>
        <dbReference type="SAM" id="MobiDB-lite"/>
    </source>
</evidence>
<accession>D2R0T3</accession>
<protein>
    <submittedName>
        <fullName evidence="3">AAA ATPase</fullName>
    </submittedName>
</protein>
<feature type="compositionally biased region" description="Low complexity" evidence="1">
    <location>
        <begin position="458"/>
        <end position="467"/>
    </location>
</feature>
<dbReference type="AlphaFoldDB" id="D2R0T3"/>
<dbReference type="InterPro" id="IPR049945">
    <property type="entry name" value="AAA_22"/>
</dbReference>
<dbReference type="EMBL" id="CP001848">
    <property type="protein sequence ID" value="ADB16681.1"/>
    <property type="molecule type" value="Genomic_DNA"/>
</dbReference>
<dbReference type="InterPro" id="IPR027417">
    <property type="entry name" value="P-loop_NTPase"/>
</dbReference>
<dbReference type="Proteomes" id="UP000001887">
    <property type="component" value="Chromosome"/>
</dbReference>
<dbReference type="GO" id="GO:0016887">
    <property type="term" value="F:ATP hydrolysis activity"/>
    <property type="evidence" value="ECO:0007669"/>
    <property type="project" value="InterPro"/>
</dbReference>
<evidence type="ECO:0000313" key="3">
    <source>
        <dbReference type="EMBL" id="ADB16681.1"/>
    </source>
</evidence>
<evidence type="ECO:0000259" key="2">
    <source>
        <dbReference type="SMART" id="SM00382"/>
    </source>
</evidence>
<dbReference type="HOGENOM" id="CLU_568240_0_0_0"/>
<dbReference type="PANTHER" id="PTHR35894">
    <property type="entry name" value="GENERAL SECRETION PATHWAY PROTEIN A-RELATED"/>
    <property type="match status" value="1"/>
</dbReference>
<dbReference type="Gene3D" id="3.40.50.300">
    <property type="entry name" value="P-loop containing nucleotide triphosphate hydrolases"/>
    <property type="match status" value="1"/>
</dbReference>